<sequence>MTSKEEFVNKHPDLVNVIAFAFEKFEDQKVIENYIKAYITTKQLLEERNEKEI</sequence>
<protein>
    <submittedName>
        <fullName evidence="1">Uncharacterized protein</fullName>
    </submittedName>
</protein>
<accession>A0A0F9U0Z2</accession>
<name>A0A0F9U0Z2_9ZZZZ</name>
<reference evidence="1" key="1">
    <citation type="journal article" date="2015" name="Nature">
        <title>Complex archaea that bridge the gap between prokaryotes and eukaryotes.</title>
        <authorList>
            <person name="Spang A."/>
            <person name="Saw J.H."/>
            <person name="Jorgensen S.L."/>
            <person name="Zaremba-Niedzwiedzka K."/>
            <person name="Martijn J."/>
            <person name="Lind A.E."/>
            <person name="van Eijk R."/>
            <person name="Schleper C."/>
            <person name="Guy L."/>
            <person name="Ettema T.J."/>
        </authorList>
    </citation>
    <scope>NUCLEOTIDE SEQUENCE</scope>
</reference>
<organism evidence="1">
    <name type="scientific">marine sediment metagenome</name>
    <dbReference type="NCBI Taxonomy" id="412755"/>
    <lineage>
        <taxon>unclassified sequences</taxon>
        <taxon>metagenomes</taxon>
        <taxon>ecological metagenomes</taxon>
    </lineage>
</organism>
<proteinExistence type="predicted"/>
<comment type="caution">
    <text evidence="1">The sequence shown here is derived from an EMBL/GenBank/DDBJ whole genome shotgun (WGS) entry which is preliminary data.</text>
</comment>
<dbReference type="AlphaFoldDB" id="A0A0F9U0Z2"/>
<gene>
    <name evidence="1" type="ORF">LCGC14_0586220</name>
</gene>
<dbReference type="EMBL" id="LAZR01000902">
    <property type="protein sequence ID" value="KKN55021.1"/>
    <property type="molecule type" value="Genomic_DNA"/>
</dbReference>
<evidence type="ECO:0000313" key="1">
    <source>
        <dbReference type="EMBL" id="KKN55021.1"/>
    </source>
</evidence>